<dbReference type="InterPro" id="IPR028098">
    <property type="entry name" value="Glyco_trans_4-like_N"/>
</dbReference>
<accession>A0A1Y1RS16</accession>
<dbReference type="AlphaFoldDB" id="A0A1Y1RS16"/>
<organism evidence="5 6">
    <name type="scientific">Rothia nasimurium</name>
    <dbReference type="NCBI Taxonomy" id="85336"/>
    <lineage>
        <taxon>Bacteria</taxon>
        <taxon>Bacillati</taxon>
        <taxon>Actinomycetota</taxon>
        <taxon>Actinomycetes</taxon>
        <taxon>Micrococcales</taxon>
        <taxon>Micrococcaceae</taxon>
        <taxon>Rothia</taxon>
    </lineage>
</organism>
<dbReference type="Proteomes" id="UP000192359">
    <property type="component" value="Unassembled WGS sequence"/>
</dbReference>
<evidence type="ECO:0000256" key="1">
    <source>
        <dbReference type="ARBA" id="ARBA00022676"/>
    </source>
</evidence>
<dbReference type="OrthoDB" id="9810929at2"/>
<dbReference type="InterPro" id="IPR001296">
    <property type="entry name" value="Glyco_trans_1"/>
</dbReference>
<dbReference type="Pfam" id="PF00534">
    <property type="entry name" value="Glycos_transf_1"/>
    <property type="match status" value="1"/>
</dbReference>
<feature type="domain" description="Glycosyltransferase subfamily 4-like N-terminal" evidence="4">
    <location>
        <begin position="15"/>
        <end position="186"/>
    </location>
</feature>
<evidence type="ECO:0000313" key="5">
    <source>
        <dbReference type="EMBL" id="ORC24459.1"/>
    </source>
</evidence>
<gene>
    <name evidence="5" type="ORF">A7979_09795</name>
</gene>
<sequence>MHTSPLAQPGSGDAGGMNVYIERSLSALLEINPQLTVEVFTLARSPQQAGRVQYHDRATVTALFIPEADGAARADLPDLVPGFALALKAVAERPPQLIHAHYWLSGLAALAAYPQVPLVQTMHTTAAVKNTRLGEGESPEPEVRVRGEQALVDRAVALVVNTSSEAQQMRDFYGARNEQLVTVTPGVDRSVFHPSPYRRPRHIGHNRAAYLVFAGRPQPLKGPQLLVEALALLPEDLSITLAIAGSSATGYEQGLLARAQELGFGHRVQLLPSMTPQQLAQTFQRADLVACPSSSETFGLVALEAAACGTPVLASRVDGLREAVADGVTGVLVAERTARAWADAIEALVRDPDARARLGAAGAARAARFTWQATARKLNALYLRSL</sequence>
<evidence type="ECO:0000259" key="3">
    <source>
        <dbReference type="Pfam" id="PF00534"/>
    </source>
</evidence>
<evidence type="ECO:0000259" key="4">
    <source>
        <dbReference type="Pfam" id="PF13579"/>
    </source>
</evidence>
<evidence type="ECO:0000256" key="2">
    <source>
        <dbReference type="ARBA" id="ARBA00022679"/>
    </source>
</evidence>
<dbReference type="Gene3D" id="3.40.50.2000">
    <property type="entry name" value="Glycogen Phosphorylase B"/>
    <property type="match status" value="2"/>
</dbReference>
<protein>
    <submittedName>
        <fullName evidence="5">Uncharacterized protein</fullName>
    </submittedName>
</protein>
<dbReference type="GO" id="GO:0016757">
    <property type="term" value="F:glycosyltransferase activity"/>
    <property type="evidence" value="ECO:0007669"/>
    <property type="project" value="UniProtKB-KW"/>
</dbReference>
<dbReference type="Pfam" id="PF13579">
    <property type="entry name" value="Glyco_trans_4_4"/>
    <property type="match status" value="1"/>
</dbReference>
<keyword evidence="6" id="KW-1185">Reference proteome</keyword>
<dbReference type="SUPFAM" id="SSF53756">
    <property type="entry name" value="UDP-Glycosyltransferase/glycogen phosphorylase"/>
    <property type="match status" value="1"/>
</dbReference>
<keyword evidence="2" id="KW-0808">Transferase</keyword>
<dbReference type="EMBL" id="LXWF01000004">
    <property type="protein sequence ID" value="ORC24459.1"/>
    <property type="molecule type" value="Genomic_DNA"/>
</dbReference>
<dbReference type="InterPro" id="IPR050194">
    <property type="entry name" value="Glycosyltransferase_grp1"/>
</dbReference>
<dbReference type="GO" id="GO:1901137">
    <property type="term" value="P:carbohydrate derivative biosynthetic process"/>
    <property type="evidence" value="ECO:0007669"/>
    <property type="project" value="UniProtKB-ARBA"/>
</dbReference>
<proteinExistence type="predicted"/>
<dbReference type="PANTHER" id="PTHR45947:SF13">
    <property type="entry name" value="TRANSFERASE"/>
    <property type="match status" value="1"/>
</dbReference>
<dbReference type="PANTHER" id="PTHR45947">
    <property type="entry name" value="SULFOQUINOVOSYL TRANSFERASE SQD2"/>
    <property type="match status" value="1"/>
</dbReference>
<name>A0A1Y1RS16_9MICC</name>
<evidence type="ECO:0000313" key="6">
    <source>
        <dbReference type="Proteomes" id="UP000192359"/>
    </source>
</evidence>
<feature type="domain" description="Glycosyl transferase family 1" evidence="3">
    <location>
        <begin position="208"/>
        <end position="363"/>
    </location>
</feature>
<comment type="caution">
    <text evidence="5">The sequence shown here is derived from an EMBL/GenBank/DDBJ whole genome shotgun (WGS) entry which is preliminary data.</text>
</comment>
<reference evidence="5 6" key="1">
    <citation type="submission" date="2016-05" db="EMBL/GenBank/DDBJ databases">
        <title>Draft genome sequence of a porcine commensal Rothia nasimurium.</title>
        <authorList>
            <person name="Gaiser R.A."/>
            <person name="Van Baarlen P."/>
            <person name="Wells J.M."/>
        </authorList>
    </citation>
    <scope>NUCLEOTIDE SEQUENCE [LARGE SCALE GENOMIC DNA]</scope>
    <source>
        <strain evidence="5 6">PT-32</strain>
    </source>
</reference>
<keyword evidence="1" id="KW-0328">Glycosyltransferase</keyword>